<keyword evidence="3" id="KW-1185">Reference proteome</keyword>
<dbReference type="RefSeq" id="WP_395806308.1">
    <property type="nucleotide sequence ID" value="NZ_CP043494.1"/>
</dbReference>
<dbReference type="EMBL" id="CP043494">
    <property type="protein sequence ID" value="WNG48658.1"/>
    <property type="molecule type" value="Genomic_DNA"/>
</dbReference>
<feature type="signal peptide" evidence="1">
    <location>
        <begin position="1"/>
        <end position="21"/>
    </location>
</feature>
<dbReference type="Proteomes" id="UP001611383">
    <property type="component" value="Chromosome"/>
</dbReference>
<reference evidence="2 3" key="1">
    <citation type="submission" date="2019-08" db="EMBL/GenBank/DDBJ databases">
        <title>Archangium and Cystobacter genomes.</title>
        <authorList>
            <person name="Chen I.-C.K."/>
            <person name="Wielgoss S."/>
        </authorList>
    </citation>
    <scope>NUCLEOTIDE SEQUENCE [LARGE SCALE GENOMIC DNA]</scope>
    <source>
        <strain evidence="2 3">Cbm 6</strain>
    </source>
</reference>
<evidence type="ECO:0008006" key="4">
    <source>
        <dbReference type="Google" id="ProtNLM"/>
    </source>
</evidence>
<keyword evidence="1" id="KW-0732">Signal</keyword>
<feature type="chain" id="PRO_5045190934" description="Lipoprotein" evidence="1">
    <location>
        <begin position="22"/>
        <end position="322"/>
    </location>
</feature>
<gene>
    <name evidence="2" type="ORF">F0U60_34505</name>
</gene>
<proteinExistence type="predicted"/>
<protein>
    <recommendedName>
        <fullName evidence="4">Lipoprotein</fullName>
    </recommendedName>
</protein>
<sequence>MSQRLLPSLLSLFLCTSAAQAAPPKKQKKSADTAKRVTLVIWGGGKTPADAERAMKDFTDRGFKSSASLVRLFSSEVRGLNPGFHIAVLGACSSVEGHALLRRARQFYPGVYGRAVPAEGEVAKLSCPSVTTPRREWYYEPSPDEPAVITSSEEVVVPAGTLKVTVEATIDSNSEFVAASYSVKTRLTKGEQVIDEWTHVQPDFATVSDLTLDGKTVVLTTKDALSDCKGDSFAEVEFRTRRFSVKNGKIAVKEQTTGRESSLCGPNYEGSTPCSIARQTALYNAVRGACENATRDDCMKAISEYEAEAEDVECNESYGGAD</sequence>
<accession>A0ABY9WZU8</accession>
<evidence type="ECO:0000256" key="1">
    <source>
        <dbReference type="SAM" id="SignalP"/>
    </source>
</evidence>
<organism evidence="2 3">
    <name type="scientific">Archangium minus</name>
    <dbReference type="NCBI Taxonomy" id="83450"/>
    <lineage>
        <taxon>Bacteria</taxon>
        <taxon>Pseudomonadati</taxon>
        <taxon>Myxococcota</taxon>
        <taxon>Myxococcia</taxon>
        <taxon>Myxococcales</taxon>
        <taxon>Cystobacterineae</taxon>
        <taxon>Archangiaceae</taxon>
        <taxon>Archangium</taxon>
    </lineage>
</organism>
<evidence type="ECO:0000313" key="3">
    <source>
        <dbReference type="Proteomes" id="UP001611383"/>
    </source>
</evidence>
<evidence type="ECO:0000313" key="2">
    <source>
        <dbReference type="EMBL" id="WNG48658.1"/>
    </source>
</evidence>
<name>A0ABY9WZU8_9BACT</name>